<evidence type="ECO:0000313" key="2">
    <source>
        <dbReference type="Proteomes" id="UP000821865"/>
    </source>
</evidence>
<dbReference type="EMBL" id="CM023476">
    <property type="protein sequence ID" value="KAH7940964.1"/>
    <property type="molecule type" value="Genomic_DNA"/>
</dbReference>
<reference evidence="1" key="1">
    <citation type="submission" date="2020-05" db="EMBL/GenBank/DDBJ databases">
        <title>Large-scale comparative analyses of tick genomes elucidate their genetic diversity and vector capacities.</title>
        <authorList>
            <person name="Jia N."/>
            <person name="Wang J."/>
            <person name="Shi W."/>
            <person name="Du L."/>
            <person name="Sun Y."/>
            <person name="Zhan W."/>
            <person name="Jiang J."/>
            <person name="Wang Q."/>
            <person name="Zhang B."/>
            <person name="Ji P."/>
            <person name="Sakyi L.B."/>
            <person name="Cui X."/>
            <person name="Yuan T."/>
            <person name="Jiang B."/>
            <person name="Yang W."/>
            <person name="Lam T.T.-Y."/>
            <person name="Chang Q."/>
            <person name="Ding S."/>
            <person name="Wang X."/>
            <person name="Zhu J."/>
            <person name="Ruan X."/>
            <person name="Zhao L."/>
            <person name="Wei J."/>
            <person name="Que T."/>
            <person name="Du C."/>
            <person name="Cheng J."/>
            <person name="Dai P."/>
            <person name="Han X."/>
            <person name="Huang E."/>
            <person name="Gao Y."/>
            <person name="Liu J."/>
            <person name="Shao H."/>
            <person name="Ye R."/>
            <person name="Li L."/>
            <person name="Wei W."/>
            <person name="Wang X."/>
            <person name="Wang C."/>
            <person name="Yang T."/>
            <person name="Huo Q."/>
            <person name="Li W."/>
            <person name="Guo W."/>
            <person name="Chen H."/>
            <person name="Zhou L."/>
            <person name="Ni X."/>
            <person name="Tian J."/>
            <person name="Zhou Y."/>
            <person name="Sheng Y."/>
            <person name="Liu T."/>
            <person name="Pan Y."/>
            <person name="Xia L."/>
            <person name="Li J."/>
            <person name="Zhao F."/>
            <person name="Cao W."/>
        </authorList>
    </citation>
    <scope>NUCLEOTIDE SEQUENCE</scope>
    <source>
        <strain evidence="1">Dsil-2018</strain>
    </source>
</reference>
<accession>A0ACB8CE09</accession>
<comment type="caution">
    <text evidence="1">The sequence shown here is derived from an EMBL/GenBank/DDBJ whole genome shotgun (WGS) entry which is preliminary data.</text>
</comment>
<evidence type="ECO:0000313" key="1">
    <source>
        <dbReference type="EMBL" id="KAH7940964.1"/>
    </source>
</evidence>
<name>A0ACB8CE09_DERSI</name>
<gene>
    <name evidence="1" type="ORF">HPB49_008436</name>
</gene>
<protein>
    <submittedName>
        <fullName evidence="1">Uncharacterized protein</fullName>
    </submittedName>
</protein>
<organism evidence="1 2">
    <name type="scientific">Dermacentor silvarum</name>
    <name type="common">Tick</name>
    <dbReference type="NCBI Taxonomy" id="543639"/>
    <lineage>
        <taxon>Eukaryota</taxon>
        <taxon>Metazoa</taxon>
        <taxon>Ecdysozoa</taxon>
        <taxon>Arthropoda</taxon>
        <taxon>Chelicerata</taxon>
        <taxon>Arachnida</taxon>
        <taxon>Acari</taxon>
        <taxon>Parasitiformes</taxon>
        <taxon>Ixodida</taxon>
        <taxon>Ixodoidea</taxon>
        <taxon>Ixodidae</taxon>
        <taxon>Rhipicephalinae</taxon>
        <taxon>Dermacentor</taxon>
    </lineage>
</organism>
<keyword evidence="2" id="KW-1185">Reference proteome</keyword>
<sequence length="676" mass="76286">MRTGTKEEDVRWDHAKKFVAIMGALFVASFVLVLGALSILGRTRGASPRRLCLTDDCSAHRSLLSVFLNSSVDPCQDFDAYVCPQSGASFTEAPAVGITRSTLSLMRWRWLNGLRKLLERGKERLLVGGRKALFMYTSCIAQEKEASTRDAVTLFMDRLNLRRPIEPTHNGHAFGVLLDLAFNWNAPLWFQVSLLPRDAYHPRRRLLVSPNPLMAEWQETLAGLRSVRDYRERWSERQGLLPNDSVVARSYGMTVNIFRTFLNHSADGAPWQFFLEDASKYVTFSEDMALLLNEHIRPKQKFSERDVMVFEETGLLKAVNLCFALYDDSELLDHIHWLFAETYGSIADPYRLSVSLRGDDSQRAKRRPYYCAAAVEASYQLLVNALFAVTRFTPRERKFLVDLLSKVNEEAVNLLRHADWFDWRTKSKALAKFERIRTVLWPREDLLKDAGIAGVYDDFPDYASSFGAFWVDTRRAMSNFQAEHGSSAGIELTSAPSSYVLPLVRYTHVLNTAFVSMGALGRPLYYSSGTRAMMYGGLGYQYAQQIVRALDSFGVTVDEHGDRVESWLSPTSAVGFDKRVSCLGSADGDIFPEVPALEVAYATYVRAAAEVKGEPSLFVNVSEAQIFFITMCIAMCRLPKARNCNKAVMAFRPFADAFGCKPGAKMNRPQKCSFFE</sequence>
<dbReference type="Proteomes" id="UP000821865">
    <property type="component" value="Chromosome 7"/>
</dbReference>
<proteinExistence type="predicted"/>